<name>A0A140AK38_9BETA</name>
<evidence type="ECO:0000313" key="5">
    <source>
        <dbReference type="EMBL" id="QBQ65413.1"/>
    </source>
</evidence>
<reference evidence="4" key="2">
    <citation type="submission" date="2016-12" db="EMBL/GenBank/DDBJ databases">
        <title>Most inherited chromosomally-integrated HHV-6 genomes are fully functional and capable of reactivation from human telomeres, despite evidence of ancient ancestry.</title>
        <authorList>
            <person name="Zhang E."/>
            <person name="Bell A.J."/>
            <person name="Wilkie G.S."/>
            <person name="Suarez N.M."/>
            <person name="Veal C."/>
            <person name="Batini C."/>
            <person name="Neumann R."/>
            <person name="Armendariz Castillo I.I."/>
            <person name="Porteous D.J."/>
            <person name="Smith B.H."/>
            <person name="Hocking L."/>
            <person name="Padmanabhan S."/>
            <person name="Jarrett R.F."/>
            <person name="Davison A.J."/>
            <person name="Royle N.J."/>
        </authorList>
    </citation>
    <scope>NUCLEOTIDE SEQUENCE</scope>
    <source>
        <strain evidence="4">GLA_25506</strain>
    </source>
</reference>
<evidence type="ECO:0000256" key="2">
    <source>
        <dbReference type="SAM" id="MobiDB-lite"/>
    </source>
</evidence>
<proteinExistence type="inferred from homology"/>
<evidence type="ECO:0000313" key="3">
    <source>
        <dbReference type="EMBL" id="AKZ18117.1"/>
    </source>
</evidence>
<feature type="region of interest" description="Disordered" evidence="2">
    <location>
        <begin position="483"/>
        <end position="503"/>
    </location>
</feature>
<dbReference type="InterPro" id="IPR007578">
    <property type="entry name" value="Herpes_U10"/>
</dbReference>
<evidence type="ECO:0000256" key="1">
    <source>
        <dbReference type="ARBA" id="ARBA00009338"/>
    </source>
</evidence>
<reference evidence="3" key="1">
    <citation type="journal article" date="2016" name="Sci. Rep.">
        <title>HHV-8-unrelated primary effusion-like lymphoma associated with clonal loss of inherited chromosomally-integrated human herpesvirus-6A from the telomere of chromosome 19q.</title>
        <authorList>
            <person name="Zhang E."/>
            <person name="Cotton V.E."/>
            <person name="Hidalgo-Bravo A."/>
            <person name="Huang Y."/>
            <person name="Bell A.J."/>
            <person name="Jarrett R.F."/>
            <person name="Wilkie G.S."/>
            <person name="Davison A.J."/>
            <person name="Nacheva E.P."/>
            <person name="Sibert R."/>
            <person name="Majid A."/>
            <person name="Kelpanides I."/>
            <person name="Jayne S."/>
            <person name="Dyer M.J."/>
            <person name="Royle N.J."/>
        </authorList>
    </citation>
    <scope>NUCLEOTIDE SEQUENCE</scope>
    <source>
        <strain evidence="3">LEI_1501</strain>
    </source>
</reference>
<reference evidence="6" key="4">
    <citation type="submission" date="2020-09" db="EMBL/GenBank/DDBJ databases">
        <title>Exploring the relationship between human herpesvirus 6 telomeric integration and excision and transmission in populations.</title>
        <authorList>
            <person name="Wood M.L."/>
            <person name="Veal C.D."/>
            <person name="Neumann R."/>
            <person name="Nichols J."/>
            <person name="Suarez N.M."/>
            <person name="Parker A."/>
            <person name="Batini C."/>
            <person name="Codd V."/>
            <person name="Flamand L."/>
            <person name="Davison A.J."/>
            <person name="Royle N.J."/>
        </authorList>
    </citation>
    <scope>NUCLEOTIDE SEQUENCE</scope>
    <source>
        <strain evidence="6">HHV6A_506035</strain>
        <strain evidence="7">HHV6A_LF2A</strain>
        <strain evidence="8">HHV6A_LF3A</strain>
    </source>
</reference>
<dbReference type="EMBL" id="MW049320">
    <property type="protein sequence ID" value="QOI15452.1"/>
    <property type="molecule type" value="Genomic_DNA"/>
</dbReference>
<dbReference type="EMBL" id="MW049321">
    <property type="protein sequence ID" value="QOI15540.1"/>
    <property type="molecule type" value="Genomic_DNA"/>
</dbReference>
<dbReference type="EMBL" id="MH698403">
    <property type="protein sequence ID" value="QBQ65413.1"/>
    <property type="molecule type" value="Genomic_DNA"/>
</dbReference>
<protein>
    <submittedName>
        <fullName evidence="3">Protein UL31</fullName>
    </submittedName>
    <submittedName>
        <fullName evidence="5">U10</fullName>
    </submittedName>
</protein>
<comment type="similarity">
    <text evidence="1">Belongs to the herpesviridae U10 family.</text>
</comment>
<evidence type="ECO:0000313" key="4">
    <source>
        <dbReference type="EMBL" id="APO38989.1"/>
    </source>
</evidence>
<dbReference type="Pfam" id="PF04489">
    <property type="entry name" value="DUF570"/>
    <property type="match status" value="1"/>
</dbReference>
<evidence type="ECO:0000313" key="7">
    <source>
        <dbReference type="EMBL" id="QOI15452.1"/>
    </source>
</evidence>
<evidence type="ECO:0000313" key="6">
    <source>
        <dbReference type="EMBL" id="QOI15192.1"/>
    </source>
</evidence>
<sequence length="503" mass="57220">MEIVTYKTVSARSPTVTWSSGFGQAIASIQKRHQDNIRKPLRFYSGLLHCLIKQYEHCLVPPNKSIRFDKGKIEVAALILDLGHQVLGRQIHVRQRIYSWTSITLPKLFTPKELYFLVASPEEENIAFNPTITKGGWISGSFSYPVDYRSNFSLTGMSANILMVPFVPYKYPLNYARFISSIDLMILNEQFPEHECGDIQILKQRNYLYLGVIKNLTWKKSVTGTGQTAPHRILKASFIGSWPDTSLPDRVALRFFNNTRFTIHCHEFSINIENLGLVKNKEKVFGTLATVCCEQIPSLLTTENLPRYLIVQFEVVTQIEEPEPLLFSSNPKLYFTGDVLNTTIQLQHNPDYYALLVHAPYDIHFYPSRCHIVILPIRYFTKPDKQILISGYQNEGFFETQVMLWAPGTPLHITLRSFSPNLILPQSTPIATLFYVERMTSQNNEQKDVIAKLSENGHFIGNLKLPRENFLHHDAIADSPLASISKDSATSGPETVFSSVSPS</sequence>
<feature type="compositionally biased region" description="Polar residues" evidence="2">
    <location>
        <begin position="485"/>
        <end position="503"/>
    </location>
</feature>
<dbReference type="EMBL" id="KT355575">
    <property type="protein sequence ID" value="AKZ18117.1"/>
    <property type="molecule type" value="Genomic_DNA"/>
</dbReference>
<dbReference type="EMBL" id="KY316054">
    <property type="protein sequence ID" value="APO38989.1"/>
    <property type="molecule type" value="Genomic_DNA"/>
</dbReference>
<accession>A0A140AK38</accession>
<evidence type="ECO:0000313" key="8">
    <source>
        <dbReference type="EMBL" id="QOI15540.1"/>
    </source>
</evidence>
<gene>
    <name evidence="3" type="primary">U10</name>
</gene>
<reference evidence="5" key="3">
    <citation type="submission" date="2018-07" db="EMBL/GenBank/DDBJ databases">
        <authorList>
            <person name="Peddu V."/>
            <person name="Greninger A."/>
            <person name="Roychoudhury P."/>
        </authorList>
    </citation>
    <scope>NUCLEOTIDE SEQUENCE</scope>
    <source>
        <strain evidence="5">GTEX-1314G_icihhv6b</strain>
    </source>
</reference>
<dbReference type="EMBL" id="MW049317">
    <property type="protein sequence ID" value="QOI15192.1"/>
    <property type="molecule type" value="Genomic_DNA"/>
</dbReference>
<organism evidence="3">
    <name type="scientific">Human betaherpesvirus 6A</name>
    <dbReference type="NCBI Taxonomy" id="32603"/>
    <lineage>
        <taxon>Viruses</taxon>
        <taxon>Duplodnaviria</taxon>
        <taxon>Heunggongvirae</taxon>
        <taxon>Peploviricota</taxon>
        <taxon>Herviviricetes</taxon>
        <taxon>Herpesvirales</taxon>
        <taxon>Orthoherpesviridae</taxon>
        <taxon>Betaherpesvirinae</taxon>
        <taxon>Roseolovirus</taxon>
        <taxon>Roseolovirus humanbeta6a</taxon>
    </lineage>
</organism>